<dbReference type="EMBL" id="JRPN01000019">
    <property type="protein sequence ID" value="KGT76902.1"/>
    <property type="molecule type" value="Genomic_DNA"/>
</dbReference>
<dbReference type="GeneID" id="64066949"/>
<evidence type="ECO:0000256" key="1">
    <source>
        <dbReference type="SAM" id="MobiDB-lite"/>
    </source>
</evidence>
<accession>A0A0A3XR41</accession>
<reference evidence="2 3" key="1">
    <citation type="submission" date="2014-09" db="EMBL/GenBank/DDBJ databases">
        <title>Draft genome of Bradyrhizobium japonicum Is-34.</title>
        <authorList>
            <person name="Tsurumaru H."/>
            <person name="Yamakawa T."/>
            <person name="Hashimoto S."/>
            <person name="Okizaki K."/>
            <person name="Kanesaki Y."/>
            <person name="Yoshikawa H."/>
            <person name="Yajima S."/>
        </authorList>
    </citation>
    <scope>NUCLEOTIDE SEQUENCE [LARGE SCALE GENOMIC DNA]</scope>
    <source>
        <strain evidence="2 3">Is-34</strain>
    </source>
</reference>
<protein>
    <submittedName>
        <fullName evidence="2">Uncharacterized protein</fullName>
    </submittedName>
</protein>
<dbReference type="KEGG" id="bjp:RN69_39775"/>
<feature type="compositionally biased region" description="Low complexity" evidence="1">
    <location>
        <begin position="40"/>
        <end position="51"/>
    </location>
</feature>
<dbReference type="RefSeq" id="WP_014498051.1">
    <property type="nucleotide sequence ID" value="NZ_BJNK01000091.1"/>
</dbReference>
<dbReference type="AlphaFoldDB" id="A0A0A3XR41"/>
<dbReference type="Proteomes" id="UP000030377">
    <property type="component" value="Unassembled WGS sequence"/>
</dbReference>
<sequence length="118" mass="12778">MTARGPEYEKRERKTHPEPERAAQASASEAGGTTHDVGESARAASSHSFASPEWKKSLEETTDLFAAALKDGSKLAASSLHAQVNLLKNLANSKTPSDVMKCHLDFAEQFWSKSFSKG</sequence>
<dbReference type="PATRIC" id="fig|375.37.peg.9123"/>
<feature type="compositionally biased region" description="Basic and acidic residues" evidence="1">
    <location>
        <begin position="1"/>
        <end position="21"/>
    </location>
</feature>
<comment type="caution">
    <text evidence="2">The sequence shown here is derived from an EMBL/GenBank/DDBJ whole genome shotgun (WGS) entry which is preliminary data.</text>
</comment>
<proteinExistence type="predicted"/>
<evidence type="ECO:0000313" key="3">
    <source>
        <dbReference type="Proteomes" id="UP000030377"/>
    </source>
</evidence>
<evidence type="ECO:0000313" key="2">
    <source>
        <dbReference type="EMBL" id="KGT76902.1"/>
    </source>
</evidence>
<name>A0A0A3XR41_BRAJP</name>
<organism evidence="2 3">
    <name type="scientific">Bradyrhizobium japonicum</name>
    <dbReference type="NCBI Taxonomy" id="375"/>
    <lineage>
        <taxon>Bacteria</taxon>
        <taxon>Pseudomonadati</taxon>
        <taxon>Pseudomonadota</taxon>
        <taxon>Alphaproteobacteria</taxon>
        <taxon>Hyphomicrobiales</taxon>
        <taxon>Nitrobacteraceae</taxon>
        <taxon>Bradyrhizobium</taxon>
    </lineage>
</organism>
<feature type="region of interest" description="Disordered" evidence="1">
    <location>
        <begin position="1"/>
        <end position="54"/>
    </location>
</feature>
<gene>
    <name evidence="2" type="ORF">MA20_25375</name>
</gene>